<evidence type="ECO:0000313" key="5">
    <source>
        <dbReference type="Proteomes" id="UP000183031"/>
    </source>
</evidence>
<comment type="similarity">
    <text evidence="1 2">Belongs to the pirin family.</text>
</comment>
<sequence>MSAPTFPPHGHYGFSAVSYVFLDSETGINNRDSLGNRNLILPGGLHWTTAGSGIMHEEIPAETGRTVHSLQIFIELAAHQKDMAPDALSLEPHNVPVVQMPGVKVRVPLGVFGQARSPLMPPTPVDVLDISLDDGAKLVLPIFSHHCAFVIPIFGTLLVDGRRFARDDFKLPIFSQQEKQRRITLEAVEGSAKVVFFGGRPVGTQDHGRSS</sequence>
<feature type="domain" description="Pirin N-terminal" evidence="3">
    <location>
        <begin position="5"/>
        <end position="74"/>
    </location>
</feature>
<evidence type="ECO:0000256" key="1">
    <source>
        <dbReference type="ARBA" id="ARBA00008416"/>
    </source>
</evidence>
<dbReference type="InterPro" id="IPR014710">
    <property type="entry name" value="RmlC-like_jellyroll"/>
</dbReference>
<dbReference type="SUPFAM" id="SSF51182">
    <property type="entry name" value="RmlC-like cupins"/>
    <property type="match status" value="1"/>
</dbReference>
<evidence type="ECO:0000259" key="3">
    <source>
        <dbReference type="Pfam" id="PF02678"/>
    </source>
</evidence>
<protein>
    <recommendedName>
        <fullName evidence="3">Pirin N-terminal domain-containing protein</fullName>
    </recommendedName>
</protein>
<dbReference type="InterPro" id="IPR011051">
    <property type="entry name" value="RmlC_Cupin_sf"/>
</dbReference>
<comment type="caution">
    <text evidence="4">The sequence shown here is derived from an EMBL/GenBank/DDBJ whole genome shotgun (WGS) entry which is preliminary data.</text>
</comment>
<dbReference type="InterPro" id="IPR003829">
    <property type="entry name" value="Pirin_N_dom"/>
</dbReference>
<accession>A0A1G5EBN7</accession>
<dbReference type="PANTHER" id="PTHR13903:SF8">
    <property type="entry name" value="PIRIN"/>
    <property type="match status" value="1"/>
</dbReference>
<dbReference type="CDD" id="cd02247">
    <property type="entry name" value="cupin_pirin_C"/>
    <property type="match status" value="1"/>
</dbReference>
<dbReference type="Proteomes" id="UP000183031">
    <property type="component" value="Unassembled WGS sequence"/>
</dbReference>
<dbReference type="PIRSF" id="PIRSF006232">
    <property type="entry name" value="Pirin"/>
    <property type="match status" value="1"/>
</dbReference>
<dbReference type="EMBL" id="FMUT01000003">
    <property type="protein sequence ID" value="SCY24376.1"/>
    <property type="molecule type" value="Genomic_DNA"/>
</dbReference>
<dbReference type="InterPro" id="IPR012093">
    <property type="entry name" value="Pirin"/>
</dbReference>
<evidence type="ECO:0000313" key="4">
    <source>
        <dbReference type="EMBL" id="SCY24376.1"/>
    </source>
</evidence>
<dbReference type="Gene3D" id="2.60.120.10">
    <property type="entry name" value="Jelly Rolls"/>
    <property type="match status" value="1"/>
</dbReference>
<name>A0A1G5EBN7_9GAMM</name>
<keyword evidence="5" id="KW-1185">Reference proteome</keyword>
<reference evidence="4 5" key="1">
    <citation type="submission" date="2016-10" db="EMBL/GenBank/DDBJ databases">
        <authorList>
            <person name="Varghese N."/>
            <person name="Submissions S."/>
        </authorList>
    </citation>
    <scope>NUCLEOTIDE SEQUENCE [LARGE SCALE GENOMIC DNA]</scope>
    <source>
        <strain evidence="4 5">CGMCC 1.6853</strain>
    </source>
</reference>
<dbReference type="Pfam" id="PF02678">
    <property type="entry name" value="Pirin"/>
    <property type="match status" value="1"/>
</dbReference>
<proteinExistence type="inferred from homology"/>
<dbReference type="PANTHER" id="PTHR13903">
    <property type="entry name" value="PIRIN-RELATED"/>
    <property type="match status" value="1"/>
</dbReference>
<organism evidence="4 5">
    <name type="scientific">Serratia nematodiphila</name>
    <dbReference type="NCBI Taxonomy" id="458197"/>
    <lineage>
        <taxon>Bacteria</taxon>
        <taxon>Pseudomonadati</taxon>
        <taxon>Pseudomonadota</taxon>
        <taxon>Gammaproteobacteria</taxon>
        <taxon>Enterobacterales</taxon>
        <taxon>Yersiniaceae</taxon>
        <taxon>Serratia</taxon>
    </lineage>
</organism>
<gene>
    <name evidence="4" type="ORF">SAMN02927935_01127</name>
</gene>
<evidence type="ECO:0000256" key="2">
    <source>
        <dbReference type="RuleBase" id="RU003457"/>
    </source>
</evidence>